<accession>A0A4Q7L8P0</accession>
<feature type="signal peptide" evidence="8">
    <location>
        <begin position="1"/>
        <end position="24"/>
    </location>
</feature>
<protein>
    <submittedName>
        <fullName evidence="10">Peptide/nickel transport system permease protein</fullName>
    </submittedName>
</protein>
<dbReference type="RefSeq" id="WP_130342629.1">
    <property type="nucleotide sequence ID" value="NZ_SGWQ01000001.1"/>
</dbReference>
<evidence type="ECO:0000259" key="9">
    <source>
        <dbReference type="PROSITE" id="PS50928"/>
    </source>
</evidence>
<feature type="transmembrane region" description="Helical" evidence="7">
    <location>
        <begin position="190"/>
        <end position="209"/>
    </location>
</feature>
<feature type="chain" id="PRO_5020700976" evidence="8">
    <location>
        <begin position="25"/>
        <end position="262"/>
    </location>
</feature>
<feature type="transmembrane region" description="Helical" evidence="7">
    <location>
        <begin position="229"/>
        <end position="250"/>
    </location>
</feature>
<evidence type="ECO:0000313" key="11">
    <source>
        <dbReference type="Proteomes" id="UP000294257"/>
    </source>
</evidence>
<comment type="similarity">
    <text evidence="7">Belongs to the binding-protein-dependent transport system permease family.</text>
</comment>
<keyword evidence="6 7" id="KW-0472">Membrane</keyword>
<keyword evidence="3" id="KW-1003">Cell membrane</keyword>
<reference evidence="10 11" key="1">
    <citation type="submission" date="2019-02" db="EMBL/GenBank/DDBJ databases">
        <title>Genomic Encyclopedia of Type Strains, Phase IV (KMG-IV): sequencing the most valuable type-strain genomes for metagenomic binning, comparative biology and taxonomic classification.</title>
        <authorList>
            <person name="Goeker M."/>
        </authorList>
    </citation>
    <scope>NUCLEOTIDE SEQUENCE [LARGE SCALE GENOMIC DNA]</scope>
    <source>
        <strain evidence="10 11">DSM 101727</strain>
    </source>
</reference>
<evidence type="ECO:0000256" key="2">
    <source>
        <dbReference type="ARBA" id="ARBA00022448"/>
    </source>
</evidence>
<organism evidence="10 11">
    <name type="scientific">Herbihabitans rhizosphaerae</name>
    <dbReference type="NCBI Taxonomy" id="1872711"/>
    <lineage>
        <taxon>Bacteria</taxon>
        <taxon>Bacillati</taxon>
        <taxon>Actinomycetota</taxon>
        <taxon>Actinomycetes</taxon>
        <taxon>Pseudonocardiales</taxon>
        <taxon>Pseudonocardiaceae</taxon>
        <taxon>Herbihabitans</taxon>
    </lineage>
</organism>
<comment type="caution">
    <text evidence="10">The sequence shown here is derived from an EMBL/GenBank/DDBJ whole genome shotgun (WGS) entry which is preliminary data.</text>
</comment>
<dbReference type="EMBL" id="SGWQ01000001">
    <property type="protein sequence ID" value="RZS45031.1"/>
    <property type="molecule type" value="Genomic_DNA"/>
</dbReference>
<sequence>MIGRIAGSLSVAIVLLAFAGPLFAGPPDKQVDGPYAPPSADRPLGTDGLGRDVLDRVLHGGWTVVGLALGATALATALGVLLGVALGMARHRVSEIAMRVIDMLLVLPPLLLLLLLATGMPGNDGVVLLAVALITTPISTRVTRAATRRLAHAGYVEVALARGDSRWQVLRHDVLPGIARTVLAEAGLRFVTAVSLTATAGFLGLGRPAPAANWGRMVAENIDGASLAVWPFLVPALLLVLFTVSINLLADTVADRLAGGAR</sequence>
<dbReference type="PANTHER" id="PTHR43386:SF25">
    <property type="entry name" value="PEPTIDE ABC TRANSPORTER PERMEASE PROTEIN"/>
    <property type="match status" value="1"/>
</dbReference>
<feature type="transmembrane region" description="Helical" evidence="7">
    <location>
        <begin position="62"/>
        <end position="88"/>
    </location>
</feature>
<dbReference type="OrthoDB" id="6637947at2"/>
<evidence type="ECO:0000256" key="6">
    <source>
        <dbReference type="ARBA" id="ARBA00023136"/>
    </source>
</evidence>
<keyword evidence="11" id="KW-1185">Reference proteome</keyword>
<dbReference type="InterPro" id="IPR000515">
    <property type="entry name" value="MetI-like"/>
</dbReference>
<evidence type="ECO:0000313" key="10">
    <source>
        <dbReference type="EMBL" id="RZS45031.1"/>
    </source>
</evidence>
<dbReference type="InterPro" id="IPR050366">
    <property type="entry name" value="BP-dependent_transpt_permease"/>
</dbReference>
<keyword evidence="2 7" id="KW-0813">Transport</keyword>
<evidence type="ECO:0000256" key="7">
    <source>
        <dbReference type="RuleBase" id="RU363032"/>
    </source>
</evidence>
<dbReference type="AlphaFoldDB" id="A0A4Q7L8P0"/>
<keyword evidence="4 7" id="KW-0812">Transmembrane</keyword>
<dbReference type="InterPro" id="IPR035906">
    <property type="entry name" value="MetI-like_sf"/>
</dbReference>
<evidence type="ECO:0000256" key="5">
    <source>
        <dbReference type="ARBA" id="ARBA00022989"/>
    </source>
</evidence>
<evidence type="ECO:0000256" key="1">
    <source>
        <dbReference type="ARBA" id="ARBA00004651"/>
    </source>
</evidence>
<dbReference type="CDD" id="cd06261">
    <property type="entry name" value="TM_PBP2"/>
    <property type="match status" value="1"/>
</dbReference>
<dbReference type="PANTHER" id="PTHR43386">
    <property type="entry name" value="OLIGOPEPTIDE TRANSPORT SYSTEM PERMEASE PROTEIN APPC"/>
    <property type="match status" value="1"/>
</dbReference>
<name>A0A4Q7L8P0_9PSEU</name>
<evidence type="ECO:0000256" key="4">
    <source>
        <dbReference type="ARBA" id="ARBA00022692"/>
    </source>
</evidence>
<keyword evidence="8" id="KW-0732">Signal</keyword>
<dbReference type="PROSITE" id="PS50928">
    <property type="entry name" value="ABC_TM1"/>
    <property type="match status" value="1"/>
</dbReference>
<dbReference type="Pfam" id="PF00528">
    <property type="entry name" value="BPD_transp_1"/>
    <property type="match status" value="1"/>
</dbReference>
<dbReference type="GO" id="GO:0055085">
    <property type="term" value="P:transmembrane transport"/>
    <property type="evidence" value="ECO:0007669"/>
    <property type="project" value="InterPro"/>
</dbReference>
<feature type="domain" description="ABC transmembrane type-1" evidence="9">
    <location>
        <begin position="61"/>
        <end position="250"/>
    </location>
</feature>
<keyword evidence="5 7" id="KW-1133">Transmembrane helix</keyword>
<feature type="transmembrane region" description="Helical" evidence="7">
    <location>
        <begin position="126"/>
        <end position="143"/>
    </location>
</feature>
<dbReference type="Proteomes" id="UP000294257">
    <property type="component" value="Unassembled WGS sequence"/>
</dbReference>
<dbReference type="Gene3D" id="1.10.3720.10">
    <property type="entry name" value="MetI-like"/>
    <property type="match status" value="1"/>
</dbReference>
<dbReference type="SUPFAM" id="SSF161098">
    <property type="entry name" value="MetI-like"/>
    <property type="match status" value="1"/>
</dbReference>
<evidence type="ECO:0000256" key="8">
    <source>
        <dbReference type="SAM" id="SignalP"/>
    </source>
</evidence>
<evidence type="ECO:0000256" key="3">
    <source>
        <dbReference type="ARBA" id="ARBA00022475"/>
    </source>
</evidence>
<feature type="transmembrane region" description="Helical" evidence="7">
    <location>
        <begin position="100"/>
        <end position="120"/>
    </location>
</feature>
<gene>
    <name evidence="10" type="ORF">EV193_101915</name>
</gene>
<proteinExistence type="inferred from homology"/>
<comment type="subcellular location">
    <subcellularLocation>
        <location evidence="1 7">Cell membrane</location>
        <topology evidence="1 7">Multi-pass membrane protein</topology>
    </subcellularLocation>
</comment>
<dbReference type="GO" id="GO:0005886">
    <property type="term" value="C:plasma membrane"/>
    <property type="evidence" value="ECO:0007669"/>
    <property type="project" value="UniProtKB-SubCell"/>
</dbReference>